<dbReference type="Proteomes" id="UP000236919">
    <property type="component" value="Unassembled WGS sequence"/>
</dbReference>
<reference evidence="2 3" key="1">
    <citation type="submission" date="2018-01" db="EMBL/GenBank/DDBJ databases">
        <title>Genomic Encyclopedia of Type Strains, Phase III (KMG-III): the genomes of soil and plant-associated and newly described type strains.</title>
        <authorList>
            <person name="Whitman W."/>
        </authorList>
    </citation>
    <scope>NUCLEOTIDE SEQUENCE [LARGE SCALE GENOMIC DNA]</scope>
    <source>
        <strain evidence="2 3">1131</strain>
    </source>
</reference>
<dbReference type="Pfam" id="PF03729">
    <property type="entry name" value="DUF308"/>
    <property type="match status" value="1"/>
</dbReference>
<evidence type="ECO:0000313" key="2">
    <source>
        <dbReference type="EMBL" id="POR53394.1"/>
    </source>
</evidence>
<dbReference type="RefSeq" id="WP_103717887.1">
    <property type="nucleotide sequence ID" value="NZ_PQFZ01000004.1"/>
</dbReference>
<keyword evidence="3" id="KW-1185">Reference proteome</keyword>
<sequence>MPDTTNRPATESFGTKLVSLRQKSGWLLAAGVSLVVLGVLGLLMTAALSIASAIWFGAMVLVAGIVLVADAVRHGGWRSRLLHGLIGLLYLVVGIVTFSNPLAATASLTLFVGAALFATGILRIVIAFQTRPNPSWSMILVSGLLSLVLGVLIMIQWPASSLWVLGTFLAIELIFQGIATITLARAIQSTFDGVIAKRSTPAAEA</sequence>
<accession>A0A2S4MF86</accession>
<protein>
    <submittedName>
        <fullName evidence="2">Uncharacterized membrane protein HdeD (DUF308 family)</fullName>
    </submittedName>
</protein>
<dbReference type="PANTHER" id="PTHR34989:SF1">
    <property type="entry name" value="PROTEIN HDED"/>
    <property type="match status" value="1"/>
</dbReference>
<gene>
    <name evidence="2" type="ORF">CYD53_104371</name>
</gene>
<dbReference type="AlphaFoldDB" id="A0A2S4MF86"/>
<evidence type="ECO:0000313" key="3">
    <source>
        <dbReference type="Proteomes" id="UP000236919"/>
    </source>
</evidence>
<proteinExistence type="predicted"/>
<dbReference type="InterPro" id="IPR005325">
    <property type="entry name" value="DUF308_memb"/>
</dbReference>
<dbReference type="EMBL" id="PQFZ01000004">
    <property type="protein sequence ID" value="POR53394.1"/>
    <property type="molecule type" value="Genomic_DNA"/>
</dbReference>
<dbReference type="OrthoDB" id="9815400at2"/>
<comment type="caution">
    <text evidence="2">The sequence shown here is derived from an EMBL/GenBank/DDBJ whole genome shotgun (WGS) entry which is preliminary data.</text>
</comment>
<keyword evidence="1" id="KW-1133">Transmembrane helix</keyword>
<keyword evidence="1" id="KW-0472">Membrane</keyword>
<dbReference type="InterPro" id="IPR052712">
    <property type="entry name" value="Acid_resist_chaperone_HdeD"/>
</dbReference>
<organism evidence="2 3">
    <name type="scientific">Bosea psychrotolerans</name>
    <dbReference type="NCBI Taxonomy" id="1871628"/>
    <lineage>
        <taxon>Bacteria</taxon>
        <taxon>Pseudomonadati</taxon>
        <taxon>Pseudomonadota</taxon>
        <taxon>Alphaproteobacteria</taxon>
        <taxon>Hyphomicrobiales</taxon>
        <taxon>Boseaceae</taxon>
        <taxon>Bosea</taxon>
    </lineage>
</organism>
<dbReference type="GO" id="GO:0005886">
    <property type="term" value="C:plasma membrane"/>
    <property type="evidence" value="ECO:0007669"/>
    <property type="project" value="TreeGrafter"/>
</dbReference>
<evidence type="ECO:0000256" key="1">
    <source>
        <dbReference type="SAM" id="Phobius"/>
    </source>
</evidence>
<feature type="transmembrane region" description="Helical" evidence="1">
    <location>
        <begin position="26"/>
        <end position="44"/>
    </location>
</feature>
<feature type="transmembrane region" description="Helical" evidence="1">
    <location>
        <begin position="163"/>
        <end position="184"/>
    </location>
</feature>
<feature type="transmembrane region" description="Helical" evidence="1">
    <location>
        <begin position="81"/>
        <end position="98"/>
    </location>
</feature>
<dbReference type="PANTHER" id="PTHR34989">
    <property type="entry name" value="PROTEIN HDED"/>
    <property type="match status" value="1"/>
</dbReference>
<feature type="transmembrane region" description="Helical" evidence="1">
    <location>
        <begin position="104"/>
        <end position="126"/>
    </location>
</feature>
<feature type="transmembrane region" description="Helical" evidence="1">
    <location>
        <begin position="50"/>
        <end position="69"/>
    </location>
</feature>
<keyword evidence="1" id="KW-0812">Transmembrane</keyword>
<feature type="transmembrane region" description="Helical" evidence="1">
    <location>
        <begin position="138"/>
        <end position="157"/>
    </location>
</feature>
<name>A0A2S4MF86_9HYPH</name>